<protein>
    <recommendedName>
        <fullName evidence="4">dihydropteroate synthase</fullName>
        <ecNumber evidence="4">2.5.1.15</ecNumber>
    </recommendedName>
</protein>
<evidence type="ECO:0000313" key="11">
    <source>
        <dbReference type="Proteomes" id="UP000249248"/>
    </source>
</evidence>
<sequence>MGILNTTPDSFFEGNRVKNEDILLKKAKEMVDAKVDIIDIGGFSSRPGADFVTEEEELSRVLPAIKSIHKKFPTLPISIDTFRSTVADEALKAGACIVNDISGGCEESEIFHIAAKHKAPFIMMHMRGTATNMMKDTTYAHLLPDLALYFSIQINKAKLAGVKDIIIDPGLGFSKTLDQNYEAVKNLAQLKALGHPILIGASRKSMLNKLLNISADAALNATTAINTIACLNGASILRVHDVKEAKETICIVDKMNQV</sequence>
<dbReference type="EC" id="2.5.1.15" evidence="4"/>
<keyword evidence="8" id="KW-0289">Folate biosynthesis</keyword>
<dbReference type="EMBL" id="QKSB01000002">
    <property type="protein sequence ID" value="PZE17760.1"/>
    <property type="molecule type" value="Genomic_DNA"/>
</dbReference>
<evidence type="ECO:0000313" key="10">
    <source>
        <dbReference type="EMBL" id="PZE17760.1"/>
    </source>
</evidence>
<evidence type="ECO:0000256" key="7">
    <source>
        <dbReference type="ARBA" id="ARBA00022842"/>
    </source>
</evidence>
<keyword evidence="11" id="KW-1185">Reference proteome</keyword>
<evidence type="ECO:0000256" key="3">
    <source>
        <dbReference type="ARBA" id="ARBA00004763"/>
    </source>
</evidence>
<accession>A0A2W1N2K4</accession>
<evidence type="ECO:0000256" key="8">
    <source>
        <dbReference type="ARBA" id="ARBA00022909"/>
    </source>
</evidence>
<reference evidence="10 11" key="1">
    <citation type="submission" date="2018-06" db="EMBL/GenBank/DDBJ databases">
        <title>The draft genome sequence of Crocinitomix sp. SM1701.</title>
        <authorList>
            <person name="Zhang X."/>
        </authorList>
    </citation>
    <scope>NUCLEOTIDE SEQUENCE [LARGE SCALE GENOMIC DNA]</scope>
    <source>
        <strain evidence="10 11">SM1701</strain>
    </source>
</reference>
<comment type="caution">
    <text evidence="10">The sequence shown here is derived from an EMBL/GenBank/DDBJ whole genome shotgun (WGS) entry which is preliminary data.</text>
</comment>
<evidence type="ECO:0000256" key="1">
    <source>
        <dbReference type="ARBA" id="ARBA00000012"/>
    </source>
</evidence>
<dbReference type="RefSeq" id="WP_111061911.1">
    <property type="nucleotide sequence ID" value="NZ_JBHUCU010000002.1"/>
</dbReference>
<dbReference type="Proteomes" id="UP000249248">
    <property type="component" value="Unassembled WGS sequence"/>
</dbReference>
<keyword evidence="6" id="KW-0479">Metal-binding</keyword>
<dbReference type="InterPro" id="IPR045031">
    <property type="entry name" value="DHP_synth-like"/>
</dbReference>
<dbReference type="Pfam" id="PF00809">
    <property type="entry name" value="Pterin_bind"/>
    <property type="match status" value="1"/>
</dbReference>
<dbReference type="CDD" id="cd00739">
    <property type="entry name" value="DHPS"/>
    <property type="match status" value="1"/>
</dbReference>
<dbReference type="PANTHER" id="PTHR20941">
    <property type="entry name" value="FOLATE SYNTHESIS PROTEINS"/>
    <property type="match status" value="1"/>
</dbReference>
<keyword evidence="5" id="KW-0808">Transferase</keyword>
<dbReference type="PROSITE" id="PS50972">
    <property type="entry name" value="PTERIN_BINDING"/>
    <property type="match status" value="1"/>
</dbReference>
<dbReference type="InterPro" id="IPR000489">
    <property type="entry name" value="Pterin-binding_dom"/>
</dbReference>
<dbReference type="OrthoDB" id="9811744at2"/>
<evidence type="ECO:0000256" key="5">
    <source>
        <dbReference type="ARBA" id="ARBA00022679"/>
    </source>
</evidence>
<evidence type="ECO:0000259" key="9">
    <source>
        <dbReference type="PROSITE" id="PS50972"/>
    </source>
</evidence>
<dbReference type="AlphaFoldDB" id="A0A2W1N2K4"/>
<comment type="cofactor">
    <cofactor evidence="2">
        <name>Mg(2+)</name>
        <dbReference type="ChEBI" id="CHEBI:18420"/>
    </cofactor>
</comment>
<proteinExistence type="predicted"/>
<dbReference type="NCBIfam" id="TIGR01496">
    <property type="entry name" value="DHPS"/>
    <property type="match status" value="1"/>
</dbReference>
<dbReference type="GO" id="GO:0046656">
    <property type="term" value="P:folic acid biosynthetic process"/>
    <property type="evidence" value="ECO:0007669"/>
    <property type="project" value="UniProtKB-KW"/>
</dbReference>
<feature type="domain" description="Pterin-binding" evidence="9">
    <location>
        <begin position="1"/>
        <end position="250"/>
    </location>
</feature>
<gene>
    <name evidence="10" type="primary">folP</name>
    <name evidence="10" type="ORF">DNU06_03845</name>
</gene>
<evidence type="ECO:0000256" key="4">
    <source>
        <dbReference type="ARBA" id="ARBA00012458"/>
    </source>
</evidence>
<dbReference type="InterPro" id="IPR011005">
    <property type="entry name" value="Dihydropteroate_synth-like_sf"/>
</dbReference>
<organism evidence="10 11">
    <name type="scientific">Putridiphycobacter roseus</name>
    <dbReference type="NCBI Taxonomy" id="2219161"/>
    <lineage>
        <taxon>Bacteria</taxon>
        <taxon>Pseudomonadati</taxon>
        <taxon>Bacteroidota</taxon>
        <taxon>Flavobacteriia</taxon>
        <taxon>Flavobacteriales</taxon>
        <taxon>Crocinitomicaceae</taxon>
        <taxon>Putridiphycobacter</taxon>
    </lineage>
</organism>
<dbReference type="SUPFAM" id="SSF51717">
    <property type="entry name" value="Dihydropteroate synthetase-like"/>
    <property type="match status" value="1"/>
</dbReference>
<dbReference type="Gene3D" id="3.20.20.20">
    <property type="entry name" value="Dihydropteroate synthase-like"/>
    <property type="match status" value="1"/>
</dbReference>
<comment type="pathway">
    <text evidence="3">Cofactor biosynthesis; tetrahydrofolate biosynthesis; 7,8-dihydrofolate from 2-amino-4-hydroxy-6-hydroxymethyl-7,8-dihydropteridine diphosphate and 4-aminobenzoate: step 1/2.</text>
</comment>
<dbReference type="GO" id="GO:0046654">
    <property type="term" value="P:tetrahydrofolate biosynthetic process"/>
    <property type="evidence" value="ECO:0007669"/>
    <property type="project" value="TreeGrafter"/>
</dbReference>
<dbReference type="GO" id="GO:0046872">
    <property type="term" value="F:metal ion binding"/>
    <property type="evidence" value="ECO:0007669"/>
    <property type="project" value="UniProtKB-KW"/>
</dbReference>
<dbReference type="InterPro" id="IPR006390">
    <property type="entry name" value="DHP_synth_dom"/>
</dbReference>
<name>A0A2W1N2K4_9FLAO</name>
<evidence type="ECO:0000256" key="6">
    <source>
        <dbReference type="ARBA" id="ARBA00022723"/>
    </source>
</evidence>
<keyword evidence="7" id="KW-0460">Magnesium</keyword>
<evidence type="ECO:0000256" key="2">
    <source>
        <dbReference type="ARBA" id="ARBA00001946"/>
    </source>
</evidence>
<dbReference type="GO" id="GO:0005829">
    <property type="term" value="C:cytosol"/>
    <property type="evidence" value="ECO:0007669"/>
    <property type="project" value="TreeGrafter"/>
</dbReference>
<comment type="catalytic activity">
    <reaction evidence="1">
        <text>(7,8-dihydropterin-6-yl)methyl diphosphate + 4-aminobenzoate = 7,8-dihydropteroate + diphosphate</text>
        <dbReference type="Rhea" id="RHEA:19949"/>
        <dbReference type="ChEBI" id="CHEBI:17836"/>
        <dbReference type="ChEBI" id="CHEBI:17839"/>
        <dbReference type="ChEBI" id="CHEBI:33019"/>
        <dbReference type="ChEBI" id="CHEBI:72950"/>
        <dbReference type="EC" id="2.5.1.15"/>
    </reaction>
</comment>
<dbReference type="GO" id="GO:0004156">
    <property type="term" value="F:dihydropteroate synthase activity"/>
    <property type="evidence" value="ECO:0007669"/>
    <property type="project" value="UniProtKB-EC"/>
</dbReference>
<dbReference type="PANTHER" id="PTHR20941:SF1">
    <property type="entry name" value="FOLIC ACID SYNTHESIS PROTEIN FOL1"/>
    <property type="match status" value="1"/>
</dbReference>